<dbReference type="Proteomes" id="UP001059934">
    <property type="component" value="Chromosome"/>
</dbReference>
<keyword evidence="3 5" id="KW-1005">Bacterial flagellum biogenesis</keyword>
<dbReference type="Pfam" id="PF03963">
    <property type="entry name" value="FlgD"/>
    <property type="match status" value="1"/>
</dbReference>
<protein>
    <recommendedName>
        <fullName evidence="2 5">Basal-body rod modification protein FlgD</fullName>
    </recommendedName>
</protein>
<evidence type="ECO:0000313" key="9">
    <source>
        <dbReference type="Proteomes" id="UP001059934"/>
    </source>
</evidence>
<accession>A0ABY5TRL7</accession>
<dbReference type="Gene3D" id="2.60.40.4070">
    <property type="match status" value="1"/>
</dbReference>
<dbReference type="Pfam" id="PF13860">
    <property type="entry name" value="FlgD_ig"/>
    <property type="match status" value="1"/>
</dbReference>
<dbReference type="EMBL" id="CP103416">
    <property type="protein sequence ID" value="UVW35126.1"/>
    <property type="molecule type" value="Genomic_DNA"/>
</dbReference>
<dbReference type="InterPro" id="IPR025963">
    <property type="entry name" value="FLgD_Tudor"/>
</dbReference>
<evidence type="ECO:0000259" key="6">
    <source>
        <dbReference type="Pfam" id="PF13860"/>
    </source>
</evidence>
<organism evidence="8 9">
    <name type="scientific">SAR92 clade bacterium H455</name>
    <dbReference type="NCBI Taxonomy" id="2974818"/>
    <lineage>
        <taxon>Bacteria</taxon>
        <taxon>Pseudomonadati</taxon>
        <taxon>Pseudomonadota</taxon>
        <taxon>Gammaproteobacteria</taxon>
        <taxon>Cellvibrionales</taxon>
        <taxon>Porticoccaceae</taxon>
        <taxon>SAR92 clade</taxon>
    </lineage>
</organism>
<gene>
    <name evidence="8" type="ORF">NYF23_00630</name>
</gene>
<sequence>MVSTVTDTTFLTSDQYLEKENAVAYGEDELGQDAFLTLFTAQLQNQNPLDPMDNEAFVSQLAEFSSLEGIKGMQGSLDNMVNGMRQDQMVAGANLVGKKVQVAGGNFTGGNGEITKGSIDLENGAQSVILSVYDPASGDLIYRDTQGARLPGRAEMNWNGRDRQGEIVPEGSYLMSASAVINGKLETVPVTTMADVRSVSWDPSAQEITLEVGDNVFVALADIERIAI</sequence>
<dbReference type="Pfam" id="PF13861">
    <property type="entry name" value="FLgD_tudor"/>
    <property type="match status" value="1"/>
</dbReference>
<dbReference type="InterPro" id="IPR025965">
    <property type="entry name" value="FlgD/Vpr_Ig-like"/>
</dbReference>
<proteinExistence type="inferred from homology"/>
<evidence type="ECO:0000259" key="7">
    <source>
        <dbReference type="Pfam" id="PF13861"/>
    </source>
</evidence>
<evidence type="ECO:0000256" key="4">
    <source>
        <dbReference type="ARBA" id="ARBA00024746"/>
    </source>
</evidence>
<evidence type="ECO:0000313" key="8">
    <source>
        <dbReference type="EMBL" id="UVW35126.1"/>
    </source>
</evidence>
<comment type="function">
    <text evidence="4 5">Required for flagellar hook formation. May act as a scaffolding protein.</text>
</comment>
<dbReference type="Gene3D" id="2.30.30.910">
    <property type="match status" value="1"/>
</dbReference>
<evidence type="ECO:0000256" key="5">
    <source>
        <dbReference type="RuleBase" id="RU362076"/>
    </source>
</evidence>
<evidence type="ECO:0000256" key="3">
    <source>
        <dbReference type="ARBA" id="ARBA00022795"/>
    </source>
</evidence>
<dbReference type="InterPro" id="IPR005648">
    <property type="entry name" value="FlgD"/>
</dbReference>
<name>A0ABY5TRL7_9GAMM</name>
<feature type="domain" description="FlgD Tudor-like" evidence="7">
    <location>
        <begin position="87"/>
        <end position="223"/>
    </location>
</feature>
<reference evidence="8" key="1">
    <citation type="submission" date="2022-08" db="EMBL/GenBank/DDBJ databases">
        <title>Catabolic pathway analysis in culturable SAR92 clade bacteria reveals their overlooked roles in DMSP degradation in coastal seas.</title>
        <authorList>
            <person name="He X."/>
            <person name="Zhang X."/>
            <person name="Zhang Y."/>
        </authorList>
    </citation>
    <scope>NUCLEOTIDE SEQUENCE</scope>
    <source>
        <strain evidence="8">H455</strain>
    </source>
</reference>
<evidence type="ECO:0000256" key="2">
    <source>
        <dbReference type="ARBA" id="ARBA00016013"/>
    </source>
</evidence>
<comment type="similarity">
    <text evidence="1 5">Belongs to the FlgD family.</text>
</comment>
<evidence type="ECO:0000256" key="1">
    <source>
        <dbReference type="ARBA" id="ARBA00010577"/>
    </source>
</evidence>
<feature type="domain" description="FlgD/Vpr Ig-like" evidence="6">
    <location>
        <begin position="112"/>
        <end position="180"/>
    </location>
</feature>
<keyword evidence="9" id="KW-1185">Reference proteome</keyword>